<dbReference type="GO" id="GO:0034464">
    <property type="term" value="C:BBSome"/>
    <property type="evidence" value="ECO:0007669"/>
    <property type="project" value="UniProtKB-UniRule"/>
</dbReference>
<comment type="caution">
    <text evidence="7">The sequence shown here is derived from an EMBL/GenBank/DDBJ whole genome shotgun (WGS) entry which is preliminary data.</text>
</comment>
<dbReference type="GO" id="GO:0036064">
    <property type="term" value="C:ciliary basal body"/>
    <property type="evidence" value="ECO:0007669"/>
    <property type="project" value="UniProtKB-UniRule"/>
</dbReference>
<dbReference type="InterPro" id="IPR015943">
    <property type="entry name" value="WD40/YVTN_repeat-like_dom_sf"/>
</dbReference>
<dbReference type="InterPro" id="IPR056335">
    <property type="entry name" value="BBS7_hairpin"/>
</dbReference>
<evidence type="ECO:0000256" key="2">
    <source>
        <dbReference type="SAM" id="Coils"/>
    </source>
</evidence>
<dbReference type="InterPro" id="IPR036322">
    <property type="entry name" value="WD40_repeat_dom_sf"/>
</dbReference>
<evidence type="ECO:0000259" key="3">
    <source>
        <dbReference type="Pfam" id="PF23349"/>
    </source>
</evidence>
<keyword evidence="1" id="KW-0963">Cytoplasm</keyword>
<feature type="domain" description="BBS7 platform" evidence="5">
    <location>
        <begin position="505"/>
        <end position="607"/>
    </location>
</feature>
<protein>
    <recommendedName>
        <fullName evidence="1">Bardet-Biedl syndrome 7 protein homolog</fullName>
    </recommendedName>
</protein>
<dbReference type="EMBL" id="JARKIK010000065">
    <property type="protein sequence ID" value="KAK8730284.1"/>
    <property type="molecule type" value="Genomic_DNA"/>
</dbReference>
<dbReference type="GO" id="GO:0015031">
    <property type="term" value="P:protein transport"/>
    <property type="evidence" value="ECO:0007669"/>
    <property type="project" value="UniProtKB-KW"/>
</dbReference>
<keyword evidence="1" id="KW-0970">Cilium biogenesis/degradation</keyword>
<dbReference type="Pfam" id="PF23743">
    <property type="entry name" value="Beta-prop_BBS7"/>
    <property type="match status" value="1"/>
</dbReference>
<keyword evidence="1" id="KW-0969">Cilium</keyword>
<dbReference type="InterPro" id="IPR056332">
    <property type="entry name" value="Beta-prop_BBS7"/>
</dbReference>
<dbReference type="InterPro" id="IPR056333">
    <property type="entry name" value="BBS7_pf_dom"/>
</dbReference>
<dbReference type="GO" id="GO:0005930">
    <property type="term" value="C:axoneme"/>
    <property type="evidence" value="ECO:0007669"/>
    <property type="project" value="TreeGrafter"/>
</dbReference>
<evidence type="ECO:0000259" key="4">
    <source>
        <dbReference type="Pfam" id="PF23360"/>
    </source>
</evidence>
<gene>
    <name evidence="7" type="ORF">OTU49_008194</name>
</gene>
<comment type="function">
    <text evidence="1">The BBSome complex is thought to function as a coat complex required for sorting of specific membrane proteins to the primary cilia. The BBSome complex is required for ciliogenesis but is dispensable for centriolar satellite function.</text>
</comment>
<dbReference type="SUPFAM" id="SSF50978">
    <property type="entry name" value="WD40 repeat-like"/>
    <property type="match status" value="1"/>
</dbReference>
<keyword evidence="1" id="KW-0206">Cytoskeleton</keyword>
<sequence length="729" mass="81724">MELNLTRIDYMQVGLTSSRCLRVIPNSAPKTQQKVVVGDHDGVIQLFTMKRGEVQFGFRAQTEKSITRLELGGAIGTIRDKIFLSSGNEVRGYTKKGKQFLGFDTNLTEEIKSMHISGSDLLVCGDYVYNHYHDCQDSNFYLAADKINDVITLPVERMKYLVPILACEDRLLRVMRDSEVLYSVELPSPPTSLQLFYNDGGENGDKLLYGTSDGKVGLVQLGRGSAMHCWVCESGTTVSSNSTSQHGGVTCMDHHDMTGDGVRDLIVGRDDGSIEVFSYEDGDESEPTLRFSMACSESVTSVQGAIVGNAGYDEIVASTYTGWIFGVTSEPMDRNMTSESGVVLISQDSKHKIQRLRAEIDELQQRVLRERDQYQAATQSAFPGISAVPFFSVNDKLTLNRTDASYLLSLEVQTAIDNVLLQSDVPVDLLDVEKNSAVVSYSTCDSETGNFLLATYRCQANTTRLEVRIRTIEGQYGTLQAYITPRLQPKCCQVRQYRIKPLSLHSRIHNFDPNRPYNTLTLKGQFTLPEIHAWVVFCLPELPERTPAGDQAEFTFVSTFLDTQLQCVYESGEAVFKSDNISTISILKDVLTKEATRKKVRLDISCEVNEESVVHALQLLHPRLEAQLLLAKQVSLIEALRELGSHESDTSFLSVEYQHIIDNADDLQAQYRKQPCHLERLYGMITDLFIDKYKFKGVNVKSRVPQLLEILDNYGSLSIQHLVNFFQAQ</sequence>
<organism evidence="7 8">
    <name type="scientific">Cherax quadricarinatus</name>
    <name type="common">Australian red claw crayfish</name>
    <dbReference type="NCBI Taxonomy" id="27406"/>
    <lineage>
        <taxon>Eukaryota</taxon>
        <taxon>Metazoa</taxon>
        <taxon>Ecdysozoa</taxon>
        <taxon>Arthropoda</taxon>
        <taxon>Crustacea</taxon>
        <taxon>Multicrustacea</taxon>
        <taxon>Malacostraca</taxon>
        <taxon>Eumalacostraca</taxon>
        <taxon>Eucarida</taxon>
        <taxon>Decapoda</taxon>
        <taxon>Pleocyemata</taxon>
        <taxon>Astacidea</taxon>
        <taxon>Parastacoidea</taxon>
        <taxon>Parastacidae</taxon>
        <taxon>Cherax</taxon>
    </lineage>
</organism>
<dbReference type="Proteomes" id="UP001445076">
    <property type="component" value="Unassembled WGS sequence"/>
</dbReference>
<dbReference type="Gene3D" id="2.130.10.10">
    <property type="entry name" value="YVTN repeat-like/Quinoprotein amine dehydrogenase"/>
    <property type="match status" value="1"/>
</dbReference>
<feature type="domain" description="BBS7 helical hairpin" evidence="3">
    <location>
        <begin position="610"/>
        <end position="726"/>
    </location>
</feature>
<reference evidence="7 8" key="1">
    <citation type="journal article" date="2024" name="BMC Genomics">
        <title>Genome assembly of redclaw crayfish (Cherax quadricarinatus) provides insights into its immune adaptation and hypoxia tolerance.</title>
        <authorList>
            <person name="Liu Z."/>
            <person name="Zheng J."/>
            <person name="Li H."/>
            <person name="Fang K."/>
            <person name="Wang S."/>
            <person name="He J."/>
            <person name="Zhou D."/>
            <person name="Weng S."/>
            <person name="Chi M."/>
            <person name="Gu Z."/>
            <person name="He J."/>
            <person name="Li F."/>
            <person name="Wang M."/>
        </authorList>
    </citation>
    <scope>NUCLEOTIDE SEQUENCE [LARGE SCALE GENOMIC DNA]</scope>
    <source>
        <strain evidence="7">ZL_2023a</strain>
    </source>
</reference>
<dbReference type="GO" id="GO:0043005">
    <property type="term" value="C:neuron projection"/>
    <property type="evidence" value="ECO:0007669"/>
    <property type="project" value="TreeGrafter"/>
</dbReference>
<dbReference type="InterPro" id="IPR016575">
    <property type="entry name" value="Bardet-Biedl_syndrome_7_prot"/>
</dbReference>
<dbReference type="Pfam" id="PF23360">
    <property type="entry name" value="BBS7_GAE"/>
    <property type="match status" value="1"/>
</dbReference>
<name>A0AAW0WQR2_CHEQU</name>
<evidence type="ECO:0000259" key="6">
    <source>
        <dbReference type="Pfam" id="PF23743"/>
    </source>
</evidence>
<feature type="coiled-coil region" evidence="2">
    <location>
        <begin position="346"/>
        <end position="380"/>
    </location>
</feature>
<evidence type="ECO:0000259" key="5">
    <source>
        <dbReference type="Pfam" id="PF23361"/>
    </source>
</evidence>
<dbReference type="PANTHER" id="PTHR16074">
    <property type="entry name" value="BARDET-BIEDL SYNDROME 7 PROTEIN"/>
    <property type="match status" value="1"/>
</dbReference>
<dbReference type="InterPro" id="IPR056334">
    <property type="entry name" value="BBS7_GAE_dom"/>
</dbReference>
<evidence type="ECO:0000256" key="1">
    <source>
        <dbReference type="PIRNR" id="PIRNR011091"/>
    </source>
</evidence>
<evidence type="ECO:0000313" key="7">
    <source>
        <dbReference type="EMBL" id="KAK8730284.1"/>
    </source>
</evidence>
<feature type="domain" description="BBS7 GAE" evidence="4">
    <location>
        <begin position="389"/>
        <end position="497"/>
    </location>
</feature>
<keyword evidence="8" id="KW-1185">Reference proteome</keyword>
<dbReference type="PIRSF" id="PIRSF011091">
    <property type="entry name" value="BBS7"/>
    <property type="match status" value="1"/>
</dbReference>
<proteinExistence type="predicted"/>
<keyword evidence="1" id="KW-0653">Protein transport</keyword>
<accession>A0AAW0WQR2</accession>
<dbReference type="GO" id="GO:1905515">
    <property type="term" value="P:non-motile cilium assembly"/>
    <property type="evidence" value="ECO:0007669"/>
    <property type="project" value="InterPro"/>
</dbReference>
<dbReference type="AlphaFoldDB" id="A0AAW0WQR2"/>
<dbReference type="GO" id="GO:0016020">
    <property type="term" value="C:membrane"/>
    <property type="evidence" value="ECO:0007669"/>
    <property type="project" value="TreeGrafter"/>
</dbReference>
<keyword evidence="2" id="KW-0175">Coiled coil</keyword>
<comment type="subunit">
    <text evidence="1">Part of BBSome complex.</text>
</comment>
<dbReference type="Pfam" id="PF23349">
    <property type="entry name" value="BBS7_hp"/>
    <property type="match status" value="1"/>
</dbReference>
<evidence type="ECO:0000313" key="8">
    <source>
        <dbReference type="Proteomes" id="UP001445076"/>
    </source>
</evidence>
<dbReference type="PANTHER" id="PTHR16074:SF4">
    <property type="entry name" value="BARDET-BIEDL SYNDROME 7 PROTEIN"/>
    <property type="match status" value="1"/>
</dbReference>
<keyword evidence="1" id="KW-0813">Transport</keyword>
<feature type="domain" description="BBS7 beta-propeller" evidence="6">
    <location>
        <begin position="21"/>
        <end position="329"/>
    </location>
</feature>
<dbReference type="Pfam" id="PF23361">
    <property type="entry name" value="BBS7_pf"/>
    <property type="match status" value="1"/>
</dbReference>
<keyword evidence="1" id="KW-0966">Cell projection</keyword>